<evidence type="ECO:0000256" key="1">
    <source>
        <dbReference type="SAM" id="SignalP"/>
    </source>
</evidence>
<feature type="chain" id="PRO_5047087006" evidence="1">
    <location>
        <begin position="20"/>
        <end position="122"/>
    </location>
</feature>
<dbReference type="RefSeq" id="WP_284322353.1">
    <property type="nucleotide sequence ID" value="NZ_BSOB01000046.1"/>
</dbReference>
<gene>
    <name evidence="2" type="ORF">GCM10007901_36190</name>
</gene>
<dbReference type="Proteomes" id="UP001156670">
    <property type="component" value="Unassembled WGS sequence"/>
</dbReference>
<name>A0ABQ5XV69_9GAMM</name>
<evidence type="ECO:0000313" key="3">
    <source>
        <dbReference type="Proteomes" id="UP001156670"/>
    </source>
</evidence>
<protein>
    <submittedName>
        <fullName evidence="2">Uncharacterized protein</fullName>
    </submittedName>
</protein>
<comment type="caution">
    <text evidence="2">The sequence shown here is derived from an EMBL/GenBank/DDBJ whole genome shotgun (WGS) entry which is preliminary data.</text>
</comment>
<feature type="signal peptide" evidence="1">
    <location>
        <begin position="1"/>
        <end position="19"/>
    </location>
</feature>
<keyword evidence="1" id="KW-0732">Signal</keyword>
<accession>A0ABQ5XV69</accession>
<proteinExistence type="predicted"/>
<dbReference type="EMBL" id="BSOB01000046">
    <property type="protein sequence ID" value="GLQ94667.1"/>
    <property type="molecule type" value="Genomic_DNA"/>
</dbReference>
<reference evidence="3" key="1">
    <citation type="journal article" date="2019" name="Int. J. Syst. Evol. Microbiol.">
        <title>The Global Catalogue of Microorganisms (GCM) 10K type strain sequencing project: providing services to taxonomists for standard genome sequencing and annotation.</title>
        <authorList>
            <consortium name="The Broad Institute Genomics Platform"/>
            <consortium name="The Broad Institute Genome Sequencing Center for Infectious Disease"/>
            <person name="Wu L."/>
            <person name="Ma J."/>
        </authorList>
    </citation>
    <scope>NUCLEOTIDE SEQUENCE [LARGE SCALE GENOMIC DNA]</scope>
    <source>
        <strain evidence="3">NBRC 111980</strain>
    </source>
</reference>
<keyword evidence="3" id="KW-1185">Reference proteome</keyword>
<evidence type="ECO:0000313" key="2">
    <source>
        <dbReference type="EMBL" id="GLQ94667.1"/>
    </source>
</evidence>
<sequence length="122" mass="13703">MRPCLAAMCLACLPPGALANSVHIIEVINDTHSRIDSFSMAPAGSDRWTEVDFKPPMWESSFDHQQAAMLQFHDNDGCLRDLRTVLSDGRRIFASNFDLCRFHAYRPGMRFHGGHPGSQIMP</sequence>
<organism evidence="2 3">
    <name type="scientific">Dyella acidisoli</name>
    <dbReference type="NCBI Taxonomy" id="1867834"/>
    <lineage>
        <taxon>Bacteria</taxon>
        <taxon>Pseudomonadati</taxon>
        <taxon>Pseudomonadota</taxon>
        <taxon>Gammaproteobacteria</taxon>
        <taxon>Lysobacterales</taxon>
        <taxon>Rhodanobacteraceae</taxon>
        <taxon>Dyella</taxon>
    </lineage>
</organism>